<evidence type="ECO:0000313" key="2">
    <source>
        <dbReference type="Proteomes" id="UP001218218"/>
    </source>
</evidence>
<keyword evidence="2" id="KW-1185">Reference proteome</keyword>
<dbReference type="AlphaFoldDB" id="A0AAD7EQQ9"/>
<accession>A0AAD7EQQ9</accession>
<gene>
    <name evidence="1" type="ORF">DFH08DRAFT_161992</name>
</gene>
<organism evidence="1 2">
    <name type="scientific">Mycena albidolilacea</name>
    <dbReference type="NCBI Taxonomy" id="1033008"/>
    <lineage>
        <taxon>Eukaryota</taxon>
        <taxon>Fungi</taxon>
        <taxon>Dikarya</taxon>
        <taxon>Basidiomycota</taxon>
        <taxon>Agaricomycotina</taxon>
        <taxon>Agaricomycetes</taxon>
        <taxon>Agaricomycetidae</taxon>
        <taxon>Agaricales</taxon>
        <taxon>Marasmiineae</taxon>
        <taxon>Mycenaceae</taxon>
        <taxon>Mycena</taxon>
    </lineage>
</organism>
<name>A0AAD7EQQ9_9AGAR</name>
<protein>
    <submittedName>
        <fullName evidence="1">Uncharacterized protein</fullName>
    </submittedName>
</protein>
<reference evidence="1" key="1">
    <citation type="submission" date="2023-03" db="EMBL/GenBank/DDBJ databases">
        <title>Massive genome expansion in bonnet fungi (Mycena s.s.) driven by repeated elements and novel gene families across ecological guilds.</title>
        <authorList>
            <consortium name="Lawrence Berkeley National Laboratory"/>
            <person name="Harder C.B."/>
            <person name="Miyauchi S."/>
            <person name="Viragh M."/>
            <person name="Kuo A."/>
            <person name="Thoen E."/>
            <person name="Andreopoulos B."/>
            <person name="Lu D."/>
            <person name="Skrede I."/>
            <person name="Drula E."/>
            <person name="Henrissat B."/>
            <person name="Morin E."/>
            <person name="Kohler A."/>
            <person name="Barry K."/>
            <person name="LaButti K."/>
            <person name="Morin E."/>
            <person name="Salamov A."/>
            <person name="Lipzen A."/>
            <person name="Mereny Z."/>
            <person name="Hegedus B."/>
            <person name="Baldrian P."/>
            <person name="Stursova M."/>
            <person name="Weitz H."/>
            <person name="Taylor A."/>
            <person name="Grigoriev I.V."/>
            <person name="Nagy L.G."/>
            <person name="Martin F."/>
            <person name="Kauserud H."/>
        </authorList>
    </citation>
    <scope>NUCLEOTIDE SEQUENCE</scope>
    <source>
        <strain evidence="1">CBHHK002</strain>
    </source>
</reference>
<sequence>MNPAVMHGIVSFGCFKSFLDPTVPALFLGTRVQQLSLELQSLFPPGCVDLTHPMSRYVTHLDILDDSGVEKLLLDIRLLPALTHFSLDSDTPQESALRVLEECPRLELLFVHWFDELLYKASQTPHAYDIRFLMGLCDDYWNDWELGVRGGADFWARADDFVRRKRRGEIDDTRYWLD</sequence>
<comment type="caution">
    <text evidence="1">The sequence shown here is derived from an EMBL/GenBank/DDBJ whole genome shotgun (WGS) entry which is preliminary data.</text>
</comment>
<proteinExistence type="predicted"/>
<evidence type="ECO:0000313" key="1">
    <source>
        <dbReference type="EMBL" id="KAJ7347572.1"/>
    </source>
</evidence>
<dbReference type="EMBL" id="JARIHO010000019">
    <property type="protein sequence ID" value="KAJ7347572.1"/>
    <property type="molecule type" value="Genomic_DNA"/>
</dbReference>
<dbReference type="Proteomes" id="UP001218218">
    <property type="component" value="Unassembled WGS sequence"/>
</dbReference>